<comment type="caution">
    <text evidence="2">The sequence shown here is derived from an EMBL/GenBank/DDBJ whole genome shotgun (WGS) entry which is preliminary data.</text>
</comment>
<dbReference type="Proteomes" id="UP000271624">
    <property type="component" value="Unassembled WGS sequence"/>
</dbReference>
<reference evidence="2" key="1">
    <citation type="submission" date="2018-12" db="EMBL/GenBank/DDBJ databases">
        <authorList>
            <person name="Will S."/>
            <person name="Neumann-Schaal M."/>
            <person name="Henke P."/>
        </authorList>
    </citation>
    <scope>NUCLEOTIDE SEQUENCE</scope>
    <source>
        <strain evidence="2">PCC 7102</strain>
    </source>
</reference>
<keyword evidence="3" id="KW-1185">Reference proteome</keyword>
<name>A0A433V697_9CYAN</name>
<dbReference type="AlphaFoldDB" id="A0A433V697"/>
<feature type="domain" description="Abortive phage infection protein C-terminal" evidence="1">
    <location>
        <begin position="266"/>
        <end position="457"/>
    </location>
</feature>
<dbReference type="OrthoDB" id="475927at2"/>
<reference evidence="2" key="2">
    <citation type="journal article" date="2019" name="Genome Biol. Evol.">
        <title>Day and night: Metabolic profiles and evolutionary relationships of six axenic non-marine cyanobacteria.</title>
        <authorList>
            <person name="Will S.E."/>
            <person name="Henke P."/>
            <person name="Boedeker C."/>
            <person name="Huang S."/>
            <person name="Brinkmann H."/>
            <person name="Rohde M."/>
            <person name="Jarek M."/>
            <person name="Friedl T."/>
            <person name="Seufert S."/>
            <person name="Schumacher M."/>
            <person name="Overmann J."/>
            <person name="Neumann-Schaal M."/>
            <person name="Petersen J."/>
        </authorList>
    </citation>
    <scope>NUCLEOTIDE SEQUENCE [LARGE SCALE GENOMIC DNA]</scope>
    <source>
        <strain evidence="2">PCC 7102</strain>
    </source>
</reference>
<gene>
    <name evidence="2" type="ORF">DSM106972_067150</name>
</gene>
<accession>A0A433V697</accession>
<proteinExistence type="predicted"/>
<dbReference type="EMBL" id="RSCL01000019">
    <property type="protein sequence ID" value="RUT01618.1"/>
    <property type="molecule type" value="Genomic_DNA"/>
</dbReference>
<evidence type="ECO:0000313" key="3">
    <source>
        <dbReference type="Proteomes" id="UP000271624"/>
    </source>
</evidence>
<dbReference type="Pfam" id="PF10592">
    <property type="entry name" value="AIPR"/>
    <property type="match status" value="1"/>
</dbReference>
<organism evidence="2 3">
    <name type="scientific">Dulcicalothrix desertica PCC 7102</name>
    <dbReference type="NCBI Taxonomy" id="232991"/>
    <lineage>
        <taxon>Bacteria</taxon>
        <taxon>Bacillati</taxon>
        <taxon>Cyanobacteriota</taxon>
        <taxon>Cyanophyceae</taxon>
        <taxon>Nostocales</taxon>
        <taxon>Calotrichaceae</taxon>
        <taxon>Dulcicalothrix</taxon>
    </lineage>
</organism>
<evidence type="ECO:0000259" key="1">
    <source>
        <dbReference type="Pfam" id="PF10592"/>
    </source>
</evidence>
<protein>
    <recommendedName>
        <fullName evidence="1">Abortive phage infection protein C-terminal domain-containing protein</fullName>
    </recommendedName>
</protein>
<dbReference type="InterPro" id="IPR018891">
    <property type="entry name" value="AIPR_C"/>
</dbReference>
<evidence type="ECO:0000313" key="2">
    <source>
        <dbReference type="EMBL" id="RUT01618.1"/>
    </source>
</evidence>
<dbReference type="RefSeq" id="WP_127084872.1">
    <property type="nucleotide sequence ID" value="NZ_RSCL01000019.1"/>
</dbReference>
<sequence>MSLRILLDDKIDRLLKNNPDLNDLNKNKFEKAVAAIVNVRHLHGIEFDNLVKGMMGDGGDEGIDLCYLFLNGKPIYDDTIDIDKDINSQSKIVLKLFQVKKEDSFSTDGFRKFVEGIEEIFTLDLSLDKLKRIGANKELLNQIDLIRQVFRKTRLESSDFLVECYFATASIVDDYSEKIKHLQTKLEEFLSMYQIPITFYYWNAQYLLNFTDNKEEKIEFEFEGQPLMVSEKDVLTSGYVGFINGNTLMSILVDENRRFKDELTDGNIRFFLGEDKVINASIIETALSEERSKNFWAMNNGITVIGEEITPTTKESILVKNPQIVNGCQTVHCLYNAYKKNSNYQLPKQLKVFVKLIKANNSDINSEIISATNSQNPVKSISLKANESIQRNIEKHLFKYDIYYERRENYYKRQGKSGLRVISLERLTQIMHSVINKEPITAINDTATIIDSENKYTTLFHEKVDYDIYRFGCELYLKSWSLKNSDIRSGNLEDKERDIISKGGGGFLLIAVLSSLILSDAEFSKGGETTKEKFITTIDISIPQRKNDFSIRKDIAFVIIDNDTEFIRHYNNAKSILFQAIENYEHSTNRNYTKIFKARTFEKDYLIPAIKNFLTCNLAEL</sequence>